<dbReference type="Proteomes" id="UP000564385">
    <property type="component" value="Unassembled WGS sequence"/>
</dbReference>
<evidence type="ECO:0000313" key="1">
    <source>
        <dbReference type="EMBL" id="NYF90397.1"/>
    </source>
</evidence>
<dbReference type="EMBL" id="JACCCU010000001">
    <property type="protein sequence ID" value="NYF90397.1"/>
    <property type="molecule type" value="Genomic_DNA"/>
</dbReference>
<dbReference type="AlphaFoldDB" id="A0A852VFM5"/>
<comment type="caution">
    <text evidence="1">The sequence shown here is derived from an EMBL/GenBank/DDBJ whole genome shotgun (WGS) entry which is preliminary data.</text>
</comment>
<gene>
    <name evidence="1" type="ORF">HDF08_002464</name>
</gene>
<sequence length="61" mass="6354">MNTAGTVIQKSNSTITLSKTSSGAASGAMMPVSLASLLQSQLLGLRSFAVAFLRQSEPKIR</sequence>
<protein>
    <submittedName>
        <fullName evidence="1">Uncharacterized protein</fullName>
    </submittedName>
</protein>
<evidence type="ECO:0000313" key="2">
    <source>
        <dbReference type="Proteomes" id="UP000564385"/>
    </source>
</evidence>
<proteinExistence type="predicted"/>
<reference evidence="1 2" key="1">
    <citation type="submission" date="2020-07" db="EMBL/GenBank/DDBJ databases">
        <title>Genomic Encyclopedia of Type Strains, Phase IV (KMG-V): Genome sequencing to study the core and pangenomes of soil and plant-associated prokaryotes.</title>
        <authorList>
            <person name="Whitman W."/>
        </authorList>
    </citation>
    <scope>NUCLEOTIDE SEQUENCE [LARGE SCALE GENOMIC DNA]</scope>
    <source>
        <strain evidence="1 2">M8UP22</strain>
    </source>
</reference>
<name>A0A852VFM5_9BACT</name>
<accession>A0A852VFM5</accession>
<organism evidence="1 2">
    <name type="scientific">Tunturiibacter lichenicola</name>
    <dbReference type="NCBI Taxonomy" id="2051959"/>
    <lineage>
        <taxon>Bacteria</taxon>
        <taxon>Pseudomonadati</taxon>
        <taxon>Acidobacteriota</taxon>
        <taxon>Terriglobia</taxon>
        <taxon>Terriglobales</taxon>
        <taxon>Acidobacteriaceae</taxon>
        <taxon>Tunturiibacter</taxon>
    </lineage>
</organism>